<dbReference type="FunFam" id="3.20.20.100:FF:000004">
    <property type="entry name" value="Oxidoreductase, aldo/keto reductase"/>
    <property type="match status" value="1"/>
</dbReference>
<reference evidence="3 4" key="1">
    <citation type="submission" date="2018-07" db="EMBL/GenBank/DDBJ databases">
        <authorList>
            <person name="Quirk P.G."/>
            <person name="Krulwich T.A."/>
        </authorList>
    </citation>
    <scope>NUCLEOTIDE SEQUENCE [LARGE SCALE GENOMIC DNA]</scope>
    <source>
        <strain evidence="3 4">CC-BB4</strain>
    </source>
</reference>
<dbReference type="GO" id="GO:0005829">
    <property type="term" value="C:cytosol"/>
    <property type="evidence" value="ECO:0007669"/>
    <property type="project" value="UniProtKB-ARBA"/>
</dbReference>
<gene>
    <name evidence="3" type="ORF">DW352_03160</name>
</gene>
<dbReference type="InterPro" id="IPR050523">
    <property type="entry name" value="AKR_Detox_Biosynth"/>
</dbReference>
<dbReference type="InterPro" id="IPR023210">
    <property type="entry name" value="NADP_OxRdtase_dom"/>
</dbReference>
<dbReference type="AlphaFoldDB" id="A0A345ZRQ8"/>
<dbReference type="Gene3D" id="3.20.20.100">
    <property type="entry name" value="NADP-dependent oxidoreductase domain"/>
    <property type="match status" value="1"/>
</dbReference>
<dbReference type="RefSeq" id="WP_115688462.1">
    <property type="nucleotide sequence ID" value="NZ_CP031417.1"/>
</dbReference>
<evidence type="ECO:0000313" key="4">
    <source>
        <dbReference type="Proteomes" id="UP000254889"/>
    </source>
</evidence>
<dbReference type="PANTHER" id="PTHR43364">
    <property type="entry name" value="NADH-SPECIFIC METHYLGLYOXAL REDUCTASE-RELATED"/>
    <property type="match status" value="1"/>
</dbReference>
<dbReference type="Pfam" id="PF00248">
    <property type="entry name" value="Aldo_ket_red"/>
    <property type="match status" value="1"/>
</dbReference>
<dbReference type="KEGG" id="ptaw:DW352_03160"/>
<sequence length="315" mass="33818">MQLRPLGRSGLQIAPLMLGGNVFGWSADEKTSFAILDAFVDAGFNAVDTADSYSRWAPGHSGGESETVIGRWFKQSGKRDKVVIATKVGSDMGEGKCVRKDYILRSTEASLKRLQVDCIDLYQTHFDNEETPVEETLEAYAQLIKAGKVRAIGASNLTPARLTASLAASAKLGVPRYETLQPLYNLVERSGFETDYLPIVREHGLGVIPFYALAAGFLTGKYRTEADARKNAARGGKVKGYLNPRGVAILDALDQVASRQHATPAQIALAWLLAKPGVTAPIASATSLEQLKDILKAPALKLSAEDIAALDQASA</sequence>
<proteinExistence type="predicted"/>
<protein>
    <submittedName>
        <fullName evidence="3">Aldo/keto reductase</fullName>
    </submittedName>
</protein>
<evidence type="ECO:0000259" key="2">
    <source>
        <dbReference type="Pfam" id="PF00248"/>
    </source>
</evidence>
<keyword evidence="1" id="KW-0560">Oxidoreductase</keyword>
<dbReference type="OrthoDB" id="9773828at2"/>
<keyword evidence="4" id="KW-1185">Reference proteome</keyword>
<dbReference type="PANTHER" id="PTHR43364:SF6">
    <property type="entry name" value="OXIDOREDUCTASE-RELATED"/>
    <property type="match status" value="1"/>
</dbReference>
<accession>A0A345ZRQ8</accession>
<dbReference type="InterPro" id="IPR036812">
    <property type="entry name" value="NAD(P)_OxRdtase_dom_sf"/>
</dbReference>
<dbReference type="SUPFAM" id="SSF51430">
    <property type="entry name" value="NAD(P)-linked oxidoreductase"/>
    <property type="match status" value="1"/>
</dbReference>
<dbReference type="EMBL" id="CP031417">
    <property type="protein sequence ID" value="AXK79605.1"/>
    <property type="molecule type" value="Genomic_DNA"/>
</dbReference>
<evidence type="ECO:0000256" key="1">
    <source>
        <dbReference type="ARBA" id="ARBA00023002"/>
    </source>
</evidence>
<feature type="domain" description="NADP-dependent oxidoreductase" evidence="2">
    <location>
        <begin position="16"/>
        <end position="313"/>
    </location>
</feature>
<evidence type="ECO:0000313" key="3">
    <source>
        <dbReference type="EMBL" id="AXK79605.1"/>
    </source>
</evidence>
<dbReference type="GO" id="GO:0016491">
    <property type="term" value="F:oxidoreductase activity"/>
    <property type="evidence" value="ECO:0007669"/>
    <property type="project" value="UniProtKB-KW"/>
</dbReference>
<organism evidence="3 4">
    <name type="scientific">Pseudolabrys taiwanensis</name>
    <dbReference type="NCBI Taxonomy" id="331696"/>
    <lineage>
        <taxon>Bacteria</taxon>
        <taxon>Pseudomonadati</taxon>
        <taxon>Pseudomonadota</taxon>
        <taxon>Alphaproteobacteria</taxon>
        <taxon>Hyphomicrobiales</taxon>
        <taxon>Xanthobacteraceae</taxon>
        <taxon>Pseudolabrys</taxon>
    </lineage>
</organism>
<name>A0A345ZRQ8_9HYPH</name>
<dbReference type="CDD" id="cd19081">
    <property type="entry name" value="AKR_AKR9C1"/>
    <property type="match status" value="1"/>
</dbReference>
<dbReference type="Proteomes" id="UP000254889">
    <property type="component" value="Chromosome"/>
</dbReference>